<evidence type="ECO:0000256" key="3">
    <source>
        <dbReference type="ARBA" id="ARBA00022729"/>
    </source>
</evidence>
<dbReference type="PROSITE" id="PS00108">
    <property type="entry name" value="PROTEIN_KINASE_ST"/>
    <property type="match status" value="1"/>
</dbReference>
<feature type="chain" id="PRO_5042061776" description="Protein kinase domain-containing protein" evidence="6">
    <location>
        <begin position="26"/>
        <end position="437"/>
    </location>
</feature>
<feature type="signal peptide" evidence="6">
    <location>
        <begin position="1"/>
        <end position="25"/>
    </location>
</feature>
<evidence type="ECO:0000256" key="2">
    <source>
        <dbReference type="ARBA" id="ARBA00022692"/>
    </source>
</evidence>
<dbReference type="PANTHER" id="PTHR45631">
    <property type="entry name" value="OS07G0107800 PROTEIN-RELATED"/>
    <property type="match status" value="1"/>
</dbReference>
<evidence type="ECO:0000313" key="9">
    <source>
        <dbReference type="Proteomes" id="UP001064489"/>
    </source>
</evidence>
<evidence type="ECO:0000259" key="7">
    <source>
        <dbReference type="PROSITE" id="PS50011"/>
    </source>
</evidence>
<keyword evidence="5" id="KW-0472">Membrane</keyword>
<evidence type="ECO:0000256" key="5">
    <source>
        <dbReference type="ARBA" id="ARBA00023136"/>
    </source>
</evidence>
<dbReference type="InterPro" id="IPR008271">
    <property type="entry name" value="Ser/Thr_kinase_AS"/>
</dbReference>
<feature type="domain" description="Protein kinase" evidence="7">
    <location>
        <begin position="216"/>
        <end position="437"/>
    </location>
</feature>
<dbReference type="InterPro" id="IPR024788">
    <property type="entry name" value="Malectin-like_Carb-bd_dom"/>
</dbReference>
<sequence>MEIFMFLYFFCASLGSSSLAVLVKAQDHSGFIIIDCEVPSASNDETSDMNYILDATFIETGTSTLSMKFYDIRSFPLGMKNCYTSSPEQAKETDTGLGIHGKIEERIAFFKVVQSEKQSIYHGYFTGLTPAELVEILKNGSLSLSLGENHSLRPSVSSQQKDQKLISPLFVLSIALTIILTLKRRKKQGFVEKRNDLVLELNNRNFTYSEVLRITDNFKSVLSKDRFGTFYHGYLDDTQVAVKMVSSFSGQGCVNFQAQVKLLMRVHHRNLTNLIGYCNEGTNMGLVFEYMANGNLQQHLSDRNTTILSWEDRLKIALDVAQGLEYLHQGCKPPVVHGDIKSVNILLNEKFEAKLIDFGLSRTLPLEDGTLGYLDPEYYVTNRLDEKTDLYSFGLSVFSISILNLSSGRHGAKRFKVKFAVMCVGEICFDFGMGKLE</sequence>
<dbReference type="SUPFAM" id="SSF56112">
    <property type="entry name" value="Protein kinase-like (PK-like)"/>
    <property type="match status" value="1"/>
</dbReference>
<reference evidence="8" key="2">
    <citation type="submission" date="2023-02" db="EMBL/GenBank/DDBJ databases">
        <authorList>
            <person name="Swenson N.G."/>
            <person name="Wegrzyn J.L."/>
            <person name="Mcevoy S.L."/>
        </authorList>
    </citation>
    <scope>NUCLEOTIDE SEQUENCE</scope>
    <source>
        <strain evidence="8">91603</strain>
        <tissue evidence="8">Leaf</tissue>
    </source>
</reference>
<comment type="caution">
    <text evidence="8">The sequence shown here is derived from an EMBL/GenBank/DDBJ whole genome shotgun (WGS) entry which is preliminary data.</text>
</comment>
<protein>
    <recommendedName>
        <fullName evidence="7">Protein kinase domain-containing protein</fullName>
    </recommendedName>
</protein>
<evidence type="ECO:0000256" key="6">
    <source>
        <dbReference type="SAM" id="SignalP"/>
    </source>
</evidence>
<dbReference type="Gene3D" id="1.10.510.10">
    <property type="entry name" value="Transferase(Phosphotransferase) domain 1"/>
    <property type="match status" value="1"/>
</dbReference>
<keyword evidence="9" id="KW-1185">Reference proteome</keyword>
<dbReference type="GO" id="GO:0005524">
    <property type="term" value="F:ATP binding"/>
    <property type="evidence" value="ECO:0007669"/>
    <property type="project" value="InterPro"/>
</dbReference>
<dbReference type="InterPro" id="IPR000719">
    <property type="entry name" value="Prot_kinase_dom"/>
</dbReference>
<dbReference type="GO" id="GO:0016020">
    <property type="term" value="C:membrane"/>
    <property type="evidence" value="ECO:0007669"/>
    <property type="project" value="UniProtKB-SubCell"/>
</dbReference>
<gene>
    <name evidence="8" type="ORF">LWI28_027812</name>
</gene>
<dbReference type="InterPro" id="IPR011009">
    <property type="entry name" value="Kinase-like_dom_sf"/>
</dbReference>
<dbReference type="AlphaFoldDB" id="A0AAD5NKV6"/>
<dbReference type="Gene3D" id="3.30.200.20">
    <property type="entry name" value="Phosphorylase Kinase, domain 1"/>
    <property type="match status" value="1"/>
</dbReference>
<dbReference type="Pfam" id="PF07714">
    <property type="entry name" value="PK_Tyr_Ser-Thr"/>
    <property type="match status" value="1"/>
</dbReference>
<accession>A0AAD5NKV6</accession>
<dbReference type="Pfam" id="PF12819">
    <property type="entry name" value="Malectin_like"/>
    <property type="match status" value="1"/>
</dbReference>
<organism evidence="8 9">
    <name type="scientific">Acer negundo</name>
    <name type="common">Box elder</name>
    <dbReference type="NCBI Taxonomy" id="4023"/>
    <lineage>
        <taxon>Eukaryota</taxon>
        <taxon>Viridiplantae</taxon>
        <taxon>Streptophyta</taxon>
        <taxon>Embryophyta</taxon>
        <taxon>Tracheophyta</taxon>
        <taxon>Spermatophyta</taxon>
        <taxon>Magnoliopsida</taxon>
        <taxon>eudicotyledons</taxon>
        <taxon>Gunneridae</taxon>
        <taxon>Pentapetalae</taxon>
        <taxon>rosids</taxon>
        <taxon>malvids</taxon>
        <taxon>Sapindales</taxon>
        <taxon>Sapindaceae</taxon>
        <taxon>Hippocastanoideae</taxon>
        <taxon>Acereae</taxon>
        <taxon>Acer</taxon>
    </lineage>
</organism>
<dbReference type="Proteomes" id="UP001064489">
    <property type="component" value="Chromosome 2"/>
</dbReference>
<keyword evidence="4" id="KW-1133">Transmembrane helix</keyword>
<dbReference type="PROSITE" id="PS50011">
    <property type="entry name" value="PROTEIN_KINASE_DOM"/>
    <property type="match status" value="1"/>
</dbReference>
<proteinExistence type="predicted"/>
<dbReference type="PANTHER" id="PTHR45631:SF202">
    <property type="entry name" value="SENESCENCE-INDUCED RECEPTOR-LIKE SERINE_THREONINE-PROTEIN KINASE"/>
    <property type="match status" value="1"/>
</dbReference>
<name>A0AAD5NKV6_ACENE</name>
<dbReference type="EMBL" id="JAJSOW010000106">
    <property type="protein sequence ID" value="KAI9162477.1"/>
    <property type="molecule type" value="Genomic_DNA"/>
</dbReference>
<evidence type="ECO:0000256" key="1">
    <source>
        <dbReference type="ARBA" id="ARBA00004167"/>
    </source>
</evidence>
<reference evidence="8" key="1">
    <citation type="journal article" date="2022" name="Plant J.">
        <title>Strategies of tolerance reflected in two North American maple genomes.</title>
        <authorList>
            <person name="McEvoy S.L."/>
            <person name="Sezen U.U."/>
            <person name="Trouern-Trend A."/>
            <person name="McMahon S.M."/>
            <person name="Schaberg P.G."/>
            <person name="Yang J."/>
            <person name="Wegrzyn J.L."/>
            <person name="Swenson N.G."/>
        </authorList>
    </citation>
    <scope>NUCLEOTIDE SEQUENCE</scope>
    <source>
        <strain evidence="8">91603</strain>
    </source>
</reference>
<dbReference type="SMART" id="SM00220">
    <property type="entry name" value="S_TKc"/>
    <property type="match status" value="1"/>
</dbReference>
<evidence type="ECO:0000313" key="8">
    <source>
        <dbReference type="EMBL" id="KAI9162477.1"/>
    </source>
</evidence>
<comment type="subcellular location">
    <subcellularLocation>
        <location evidence="1">Membrane</location>
        <topology evidence="1">Single-pass membrane protein</topology>
    </subcellularLocation>
</comment>
<keyword evidence="3 6" id="KW-0732">Signal</keyword>
<dbReference type="InterPro" id="IPR001245">
    <property type="entry name" value="Ser-Thr/Tyr_kinase_cat_dom"/>
</dbReference>
<dbReference type="GO" id="GO:0004672">
    <property type="term" value="F:protein kinase activity"/>
    <property type="evidence" value="ECO:0007669"/>
    <property type="project" value="InterPro"/>
</dbReference>
<keyword evidence="2" id="KW-0812">Transmembrane</keyword>
<evidence type="ECO:0000256" key="4">
    <source>
        <dbReference type="ARBA" id="ARBA00022989"/>
    </source>
</evidence>